<evidence type="ECO:0000313" key="1">
    <source>
        <dbReference type="Proteomes" id="UP000035681"/>
    </source>
</evidence>
<dbReference type="WBParaSite" id="TCONS_00005553.p1">
    <property type="protein sequence ID" value="TCONS_00005553.p1"/>
    <property type="gene ID" value="XLOC_003829"/>
</dbReference>
<keyword evidence="1" id="KW-1185">Reference proteome</keyword>
<accession>A0AAF5D2A9</accession>
<organism evidence="1 2">
    <name type="scientific">Strongyloides stercoralis</name>
    <name type="common">Threadworm</name>
    <dbReference type="NCBI Taxonomy" id="6248"/>
    <lineage>
        <taxon>Eukaryota</taxon>
        <taxon>Metazoa</taxon>
        <taxon>Ecdysozoa</taxon>
        <taxon>Nematoda</taxon>
        <taxon>Chromadorea</taxon>
        <taxon>Rhabditida</taxon>
        <taxon>Tylenchina</taxon>
        <taxon>Panagrolaimomorpha</taxon>
        <taxon>Strongyloidoidea</taxon>
        <taxon>Strongyloididae</taxon>
        <taxon>Strongyloides</taxon>
    </lineage>
</organism>
<sequence length="1057" mass="122216">MVQKIVSLLESNYSFKSILEHLDECGNDEFDFFEALIEFYCVVGQKGSNTISLQDLKDGNSALWNQKLKSVGLSDVDSKYSNWLPSYETYPMEYAAAFNSLKGLGSFIRSKKPEISDKISGSVTYFPMSCILDKGIEEDYNVISSSAQPLITVSEMFFDCNNWFLSSKEDCSKLISNRNASNTYRIQLGYLMGTNNSFREIIEVLYTLAQRFVEYVITTNVGVEVFKLLLEQASGVDKTGTAELFLSIMLTTPFEKNYSRHQCKEKDHDLLESSSKSVLSHDLKSVEDLRRAYFGKVANVKLVFDCEKKRFTFQTLQSLDFLHQMIFFGDKDAAILSLDVVNWWIYSSSPLAITQSARMMRYIFETNKGSLKDLITVEEIRKLSSWIFLIISHNKNNTEFLNDKQISSDSIPLLVEEEVEECIELFKYILLNCQHSVSAQELKSLTSIANDSKTFKCISSIIISQYKEELKKSKYLKDIIRISIINCCEKNRLDFVKLLVLESGGNNLEMLVEFFNETFNDLLDKNDNDVAFISVLISIEYLNDTVEALKDLGKKFNDKVYISFLQKFNFLSIFEKIFNSISKCYTFLHPALKLLLTLLQLNIPWFVNSENISKLQIYLEDIFISTKDRIVISYLSKIFMFLYKWTKNRFGSDSKELKDMINFLCLKPVKKLVEILMMNHQMLQIEPSKLKPEELFFYSLSQEHIFAAIKIEALPKIGTTFPRKIFEILIGIVDYLVKLTTPLGKKTISEIVAILPRYALHICVIENNDNNINTFLKISQLIEQLLSRSRMPIGKVITSYFDCVSKLCMRQSCIGTRNETIKVLVGEKILEKLSYILVNEIFGDTPFYFDLQSSITQAVYLNSPLDDKVNESSSEFLETDHFFENLSFTDENAISEICKKRLHTFKQRHKEPLVQNFKLESKEYSKFYFNHVLLRLSKVGLLSSHLMEEWEGKKELLSSLKTLFFLTSDKELKAIIKKSFEWVYAFVILCPWQKYEDLFDVVKGCFLFGESDINEELEFFDRVSLKIFSILESNKTLDDDTKSGFAYYALSRLALRK</sequence>
<protein>
    <submittedName>
        <fullName evidence="2">Nucleolar pre-ribosomal-associated protein 1 C-terminal domain-containing protein</fullName>
    </submittedName>
</protein>
<name>A0AAF5D2A9_STRER</name>
<dbReference type="AlphaFoldDB" id="A0AAF5D2A9"/>
<evidence type="ECO:0000313" key="2">
    <source>
        <dbReference type="WBParaSite" id="TCONS_00005553.p1"/>
    </source>
</evidence>
<proteinExistence type="predicted"/>
<dbReference type="Proteomes" id="UP000035681">
    <property type="component" value="Unplaced"/>
</dbReference>
<reference evidence="2" key="1">
    <citation type="submission" date="2024-02" db="UniProtKB">
        <authorList>
            <consortium name="WormBaseParasite"/>
        </authorList>
    </citation>
    <scope>IDENTIFICATION</scope>
</reference>